<dbReference type="GO" id="GO:0051087">
    <property type="term" value="F:protein-folding chaperone binding"/>
    <property type="evidence" value="ECO:0007669"/>
    <property type="project" value="TreeGrafter"/>
</dbReference>
<dbReference type="PROSITE" id="PS00681">
    <property type="entry name" value="CHAPERONINS_CPN10"/>
    <property type="match status" value="1"/>
</dbReference>
<dbReference type="Pfam" id="PF00166">
    <property type="entry name" value="Cpn10"/>
    <property type="match status" value="1"/>
</dbReference>
<dbReference type="STRING" id="716544.wcw_1342"/>
<dbReference type="GO" id="GO:0051082">
    <property type="term" value="F:unfolded protein binding"/>
    <property type="evidence" value="ECO:0007669"/>
    <property type="project" value="TreeGrafter"/>
</dbReference>
<organism evidence="5 6">
    <name type="scientific">Waddlia chondrophila (strain ATCC VR-1470 / WSU 86-1044)</name>
    <dbReference type="NCBI Taxonomy" id="716544"/>
    <lineage>
        <taxon>Bacteria</taxon>
        <taxon>Pseudomonadati</taxon>
        <taxon>Chlamydiota</taxon>
        <taxon>Chlamydiia</taxon>
        <taxon>Parachlamydiales</taxon>
        <taxon>Waddliaceae</taxon>
        <taxon>Waddlia</taxon>
    </lineage>
</organism>
<comment type="subcellular location">
    <subcellularLocation>
        <location evidence="3">Cytoplasm</location>
    </subcellularLocation>
</comment>
<dbReference type="GO" id="GO:0005737">
    <property type="term" value="C:cytoplasm"/>
    <property type="evidence" value="ECO:0007669"/>
    <property type="project" value="UniProtKB-SubCell"/>
</dbReference>
<dbReference type="HOGENOM" id="CLU_132825_1_0_0"/>
<comment type="similarity">
    <text evidence="1 3 4">Belongs to the GroES chaperonin family.</text>
</comment>
<evidence type="ECO:0000313" key="5">
    <source>
        <dbReference type="EMBL" id="ADI38694.1"/>
    </source>
</evidence>
<evidence type="ECO:0000256" key="3">
    <source>
        <dbReference type="HAMAP-Rule" id="MF_00580"/>
    </source>
</evidence>
<dbReference type="InterPro" id="IPR020818">
    <property type="entry name" value="Chaperonin_GroES"/>
</dbReference>
<dbReference type="KEGG" id="wch:wcw_1342"/>
<dbReference type="CDD" id="cd00320">
    <property type="entry name" value="cpn10"/>
    <property type="match status" value="1"/>
</dbReference>
<dbReference type="GO" id="GO:0046872">
    <property type="term" value="F:metal ion binding"/>
    <property type="evidence" value="ECO:0007669"/>
    <property type="project" value="TreeGrafter"/>
</dbReference>
<dbReference type="PANTHER" id="PTHR10772">
    <property type="entry name" value="10 KDA HEAT SHOCK PROTEIN"/>
    <property type="match status" value="1"/>
</dbReference>
<evidence type="ECO:0000256" key="1">
    <source>
        <dbReference type="ARBA" id="ARBA00006975"/>
    </source>
</evidence>
<keyword evidence="2 3" id="KW-0143">Chaperone</keyword>
<dbReference type="InterPro" id="IPR037124">
    <property type="entry name" value="Chaperonin_GroES_sf"/>
</dbReference>
<comment type="subunit">
    <text evidence="3">Heptamer of 7 subunits arranged in a ring. Interacts with the chaperonin GroEL.</text>
</comment>
<evidence type="ECO:0000313" key="6">
    <source>
        <dbReference type="Proteomes" id="UP000001505"/>
    </source>
</evidence>
<dbReference type="OrthoDB" id="9806791at2"/>
<accession>D6YRJ9</accession>
<sequence>MTQTKQADHKTALKPLGNRVLLRRLEAEETLKGGILLPDSAKKKQEQAEVIAVGPGKKDNKGNLVPMPVKEGDIVLMEKYSGQEVTLDDQDYVIARADDLIAIIEK</sequence>
<dbReference type="GO" id="GO:0044183">
    <property type="term" value="F:protein folding chaperone"/>
    <property type="evidence" value="ECO:0007669"/>
    <property type="project" value="InterPro"/>
</dbReference>
<dbReference type="GO" id="GO:0005524">
    <property type="term" value="F:ATP binding"/>
    <property type="evidence" value="ECO:0007669"/>
    <property type="project" value="InterPro"/>
</dbReference>
<reference evidence="5 6" key="1">
    <citation type="journal article" date="2010" name="PLoS ONE">
        <title>The Waddlia genome: a window into chlamydial biology.</title>
        <authorList>
            <person name="Bertelli C."/>
            <person name="Collyn F."/>
            <person name="Croxatto A."/>
            <person name="Ruckert C."/>
            <person name="Polkinghorne A."/>
            <person name="Kebbi-Beghdadi C."/>
            <person name="Goesmann A."/>
            <person name="Vaughan L."/>
            <person name="Greub G."/>
        </authorList>
    </citation>
    <scope>NUCLEOTIDE SEQUENCE [LARGE SCALE GENOMIC DNA]</scope>
    <source>
        <strain evidence="6">ATCC VR-1470 / WSU 86-1044</strain>
    </source>
</reference>
<dbReference type="eggNOG" id="COG0234">
    <property type="taxonomic scope" value="Bacteria"/>
</dbReference>
<evidence type="ECO:0000256" key="2">
    <source>
        <dbReference type="ARBA" id="ARBA00023186"/>
    </source>
</evidence>
<dbReference type="Proteomes" id="UP000001505">
    <property type="component" value="Chromosome"/>
</dbReference>
<dbReference type="PANTHER" id="PTHR10772:SF63">
    <property type="entry name" value="20 KDA CHAPERONIN, CHLOROPLASTIC"/>
    <property type="match status" value="1"/>
</dbReference>
<evidence type="ECO:0000256" key="4">
    <source>
        <dbReference type="RuleBase" id="RU000535"/>
    </source>
</evidence>
<dbReference type="InterPro" id="IPR018369">
    <property type="entry name" value="Chaprnonin_Cpn10_CS"/>
</dbReference>
<dbReference type="PRINTS" id="PR00297">
    <property type="entry name" value="CHAPERONIN10"/>
</dbReference>
<dbReference type="FunFam" id="2.30.33.40:FF:000007">
    <property type="entry name" value="10 kDa chaperonin"/>
    <property type="match status" value="1"/>
</dbReference>
<protein>
    <recommendedName>
        <fullName evidence="3">Co-chaperonin GroES</fullName>
    </recommendedName>
    <alternativeName>
        <fullName evidence="3">10 kDa chaperonin</fullName>
    </alternativeName>
    <alternativeName>
        <fullName evidence="3">Chaperonin-10</fullName>
        <shortName evidence="3">Cpn10</shortName>
    </alternativeName>
</protein>
<proteinExistence type="inferred from homology"/>
<dbReference type="HAMAP" id="MF_00580">
    <property type="entry name" value="CH10"/>
    <property type="match status" value="1"/>
</dbReference>
<dbReference type="InterPro" id="IPR011032">
    <property type="entry name" value="GroES-like_sf"/>
</dbReference>
<dbReference type="EMBL" id="CP001928">
    <property type="protein sequence ID" value="ADI38694.1"/>
    <property type="molecule type" value="Genomic_DNA"/>
</dbReference>
<dbReference type="SUPFAM" id="SSF50129">
    <property type="entry name" value="GroES-like"/>
    <property type="match status" value="1"/>
</dbReference>
<keyword evidence="3" id="KW-0963">Cytoplasm</keyword>
<dbReference type="AlphaFoldDB" id="D6YRJ9"/>
<name>D6YRJ9_WADCW</name>
<dbReference type="NCBIfam" id="NF001533">
    <property type="entry name" value="PRK00364.2-4"/>
    <property type="match status" value="1"/>
</dbReference>
<gene>
    <name evidence="3" type="primary">groES</name>
    <name evidence="5" type="synonym">groES1</name>
    <name evidence="3" type="synonym">groS</name>
    <name evidence="5" type="ordered locus">wcw_1342</name>
</gene>
<comment type="function">
    <text evidence="3 4">Together with the chaperonin GroEL, plays an essential role in assisting protein folding. The GroEL-GroES system forms a nano-cage that allows encapsulation of the non-native substrate proteins and provides a physical environment optimized to promote and accelerate protein folding. GroES binds to the apical surface of the GroEL ring, thereby capping the opening of the GroEL channel.</text>
</comment>
<dbReference type="SMART" id="SM00883">
    <property type="entry name" value="Cpn10"/>
    <property type="match status" value="1"/>
</dbReference>
<dbReference type="RefSeq" id="WP_013182405.1">
    <property type="nucleotide sequence ID" value="NC_014225.1"/>
</dbReference>
<keyword evidence="6" id="KW-1185">Reference proteome</keyword>
<dbReference type="NCBIfam" id="NF001531">
    <property type="entry name" value="PRK00364.2-2"/>
    <property type="match status" value="1"/>
</dbReference>
<dbReference type="Gene3D" id="2.30.33.40">
    <property type="entry name" value="GroES chaperonin"/>
    <property type="match status" value="1"/>
</dbReference>